<dbReference type="Proteomes" id="UP000663828">
    <property type="component" value="Unassembled WGS sequence"/>
</dbReference>
<organism evidence="2 3">
    <name type="scientific">Adineta ricciae</name>
    <name type="common">Rotifer</name>
    <dbReference type="NCBI Taxonomy" id="249248"/>
    <lineage>
        <taxon>Eukaryota</taxon>
        <taxon>Metazoa</taxon>
        <taxon>Spiralia</taxon>
        <taxon>Gnathifera</taxon>
        <taxon>Rotifera</taxon>
        <taxon>Eurotatoria</taxon>
        <taxon>Bdelloidea</taxon>
        <taxon>Adinetida</taxon>
        <taxon>Adinetidae</taxon>
        <taxon>Adineta</taxon>
    </lineage>
</organism>
<gene>
    <name evidence="2" type="ORF">XAT740_LOCUS24181</name>
</gene>
<feature type="compositionally biased region" description="Basic and acidic residues" evidence="1">
    <location>
        <begin position="1"/>
        <end position="20"/>
    </location>
</feature>
<proteinExistence type="predicted"/>
<accession>A0A814X4B4</accession>
<feature type="non-terminal residue" evidence="2">
    <location>
        <position position="1"/>
    </location>
</feature>
<evidence type="ECO:0000313" key="3">
    <source>
        <dbReference type="Proteomes" id="UP000663828"/>
    </source>
</evidence>
<reference evidence="2" key="1">
    <citation type="submission" date="2021-02" db="EMBL/GenBank/DDBJ databases">
        <authorList>
            <person name="Nowell W R."/>
        </authorList>
    </citation>
    <scope>NUCLEOTIDE SEQUENCE</scope>
</reference>
<keyword evidence="3" id="KW-1185">Reference proteome</keyword>
<comment type="caution">
    <text evidence="2">The sequence shown here is derived from an EMBL/GenBank/DDBJ whole genome shotgun (WGS) entry which is preliminary data.</text>
</comment>
<evidence type="ECO:0000313" key="2">
    <source>
        <dbReference type="EMBL" id="CAF1210797.1"/>
    </source>
</evidence>
<sequence length="56" mass="6477">MTERSDSNTKRVRIESDSVKKNRSASASRHSLVDETERQMEMQLLDSPPSRKKSKQ</sequence>
<dbReference type="EMBL" id="CAJNOR010001859">
    <property type="protein sequence ID" value="CAF1210797.1"/>
    <property type="molecule type" value="Genomic_DNA"/>
</dbReference>
<feature type="compositionally biased region" description="Basic and acidic residues" evidence="1">
    <location>
        <begin position="31"/>
        <end position="40"/>
    </location>
</feature>
<feature type="region of interest" description="Disordered" evidence="1">
    <location>
        <begin position="1"/>
        <end position="56"/>
    </location>
</feature>
<evidence type="ECO:0000256" key="1">
    <source>
        <dbReference type="SAM" id="MobiDB-lite"/>
    </source>
</evidence>
<name>A0A814X4B4_ADIRI</name>
<protein>
    <submittedName>
        <fullName evidence="2">Uncharacterized protein</fullName>
    </submittedName>
</protein>
<dbReference type="AlphaFoldDB" id="A0A814X4B4"/>